<protein>
    <submittedName>
        <fullName evidence="2">DUF4136 domain-containing protein</fullName>
    </submittedName>
</protein>
<name>A0ABY4W107_9PROT</name>
<evidence type="ECO:0000313" key="2">
    <source>
        <dbReference type="EMBL" id="USG60652.1"/>
    </source>
</evidence>
<keyword evidence="1" id="KW-0732">Signal</keyword>
<proteinExistence type="predicted"/>
<dbReference type="RefSeq" id="WP_251933533.1">
    <property type="nucleotide sequence ID" value="NZ_CP098747.1"/>
</dbReference>
<dbReference type="Proteomes" id="UP001056291">
    <property type="component" value="Chromosome"/>
</dbReference>
<keyword evidence="3" id="KW-1185">Reference proteome</keyword>
<dbReference type="EMBL" id="CP098747">
    <property type="protein sequence ID" value="USG60652.1"/>
    <property type="molecule type" value="Genomic_DNA"/>
</dbReference>
<sequence length="205" mass="22169">MKALLFIALATILVACGTPAIDANITAFYTPEVQNIASKTITVRAQPASKDSSLEFKSYRPKIESKLRLVGFDIAEPNEDPDFVAYVSYGIDGKEQRSSTTSDPYFGSFGVGVGVGRAPFYGGVARSYNTQTWEEYNRFISLDIVEGASVGSDNPVRIYEGRVQSVGKCPTLAGVFDGVLDAMFENFPGLNGKTTFISIPWDGSC</sequence>
<accession>A0ABY4W107</accession>
<feature type="signal peptide" evidence="1">
    <location>
        <begin position="1"/>
        <end position="23"/>
    </location>
</feature>
<feature type="chain" id="PRO_5045857768" evidence="1">
    <location>
        <begin position="24"/>
        <end position="205"/>
    </location>
</feature>
<gene>
    <name evidence="2" type="ORF">NBZ79_15915</name>
</gene>
<evidence type="ECO:0000256" key="1">
    <source>
        <dbReference type="SAM" id="SignalP"/>
    </source>
</evidence>
<reference evidence="2" key="1">
    <citation type="submission" date="2022-06" db="EMBL/GenBank/DDBJ databases">
        <title>Sneathiella actinostolidae sp. nov., isolated from a sea anemonein the Western Pacific Ocean.</title>
        <authorList>
            <person name="Wei M.J."/>
        </authorList>
    </citation>
    <scope>NUCLEOTIDE SEQUENCE</scope>
    <source>
        <strain evidence="2">PHK-P5</strain>
    </source>
</reference>
<organism evidence="2 3">
    <name type="scientific">Sneathiella marina</name>
    <dbReference type="NCBI Taxonomy" id="2950108"/>
    <lineage>
        <taxon>Bacteria</taxon>
        <taxon>Pseudomonadati</taxon>
        <taxon>Pseudomonadota</taxon>
        <taxon>Alphaproteobacteria</taxon>
        <taxon>Sneathiellales</taxon>
        <taxon>Sneathiellaceae</taxon>
        <taxon>Sneathiella</taxon>
    </lineage>
</organism>
<evidence type="ECO:0000313" key="3">
    <source>
        <dbReference type="Proteomes" id="UP001056291"/>
    </source>
</evidence>
<dbReference type="PROSITE" id="PS51257">
    <property type="entry name" value="PROKAR_LIPOPROTEIN"/>
    <property type="match status" value="1"/>
</dbReference>